<keyword evidence="2" id="KW-1185">Reference proteome</keyword>
<accession>A0ACC2Q5T2</accession>
<reference evidence="1" key="1">
    <citation type="submission" date="2023-03" db="EMBL/GenBank/DDBJ databases">
        <title>Chromosome-level genomes of two armyworms, Mythimna separata and Mythimna loreyi, provide insights into the biosynthesis and reception of sex pheromones.</title>
        <authorList>
            <person name="Zhao H."/>
        </authorList>
    </citation>
    <scope>NUCLEOTIDE SEQUENCE</scope>
    <source>
        <strain evidence="1">BeijingLab</strain>
    </source>
</reference>
<dbReference type="EMBL" id="CM056801">
    <property type="protein sequence ID" value="KAJ8708765.1"/>
    <property type="molecule type" value="Genomic_DNA"/>
</dbReference>
<sequence>MGECTVCNSSLCLEETTSNFKKITMQSLLLFCIAAGVACTYAEEYYQPPPPGYLGHPDADLYNYPIPHRRYARDLNWSRNFAGGQVFGTLGSTDDSLYGRGGYRHDIFNNNHGRLQGEGYGTRVLGAGGDSSILGGKLNWNNANENVRAGLDIQKEIGGHSNMRLTGDGVWKLDHNTRFVAGGNVQKQFGHHRPEVGIQGAIEHDF</sequence>
<protein>
    <submittedName>
        <fullName evidence="1">Uncharacterized protein</fullName>
    </submittedName>
</protein>
<evidence type="ECO:0000313" key="2">
    <source>
        <dbReference type="Proteomes" id="UP001231649"/>
    </source>
</evidence>
<evidence type="ECO:0000313" key="1">
    <source>
        <dbReference type="EMBL" id="KAJ8708765.1"/>
    </source>
</evidence>
<comment type="caution">
    <text evidence="1">The sequence shown here is derived from an EMBL/GenBank/DDBJ whole genome shotgun (WGS) entry which is preliminary data.</text>
</comment>
<dbReference type="Proteomes" id="UP001231649">
    <property type="component" value="Chromosome 25"/>
</dbReference>
<organism evidence="1 2">
    <name type="scientific">Mythimna loreyi</name>
    <dbReference type="NCBI Taxonomy" id="667449"/>
    <lineage>
        <taxon>Eukaryota</taxon>
        <taxon>Metazoa</taxon>
        <taxon>Ecdysozoa</taxon>
        <taxon>Arthropoda</taxon>
        <taxon>Hexapoda</taxon>
        <taxon>Insecta</taxon>
        <taxon>Pterygota</taxon>
        <taxon>Neoptera</taxon>
        <taxon>Endopterygota</taxon>
        <taxon>Lepidoptera</taxon>
        <taxon>Glossata</taxon>
        <taxon>Ditrysia</taxon>
        <taxon>Noctuoidea</taxon>
        <taxon>Noctuidae</taxon>
        <taxon>Noctuinae</taxon>
        <taxon>Hadenini</taxon>
        <taxon>Mythimna</taxon>
    </lineage>
</organism>
<name>A0ACC2Q5T2_9NEOP</name>
<gene>
    <name evidence="1" type="ORF">PYW08_010147</name>
</gene>
<proteinExistence type="predicted"/>